<gene>
    <name evidence="2" type="ORF">BCR37DRAFT_388751</name>
</gene>
<comment type="caution">
    <text evidence="2">The sequence shown here is derived from an EMBL/GenBank/DDBJ whole genome shotgun (WGS) entry which is preliminary data.</text>
</comment>
<sequence>MGASLSPAGSHSAGTLGPYVQRKQSKVICALTCYHVAQEAPADLGTITRNPAEFDACDIVCPAEGDMATIHKELEERIADDQCWLETHSADPAGQRRAADLARAIAVNQAKIDKYRAQRVMGKVCAGHLRFPTATEMTYSDCALIEVADPGSVSTVFDTVGQDEDFCNRFMDPALLERTQRVTKFGRSTGSTSATVNGYRFAASMETPFGLAESFWAFAAWSEERHSAFTEKGDSGAAVVWERNIVGLVFGGIEGEVETSRGQRAFWTSLQSLISNHSLVDEPLVDKSSHCLACRRKQARKAQQAENLKRKRTEKEESGSRSKRGKLRALEKEKKEGDAEEEEDAESSMSEGELEEEEFWLDAESESEEEQVEDDLEK</sequence>
<dbReference type="Proteomes" id="UP000193685">
    <property type="component" value="Unassembled WGS sequence"/>
</dbReference>
<dbReference type="EMBL" id="MCFI01000017">
    <property type="protein sequence ID" value="ORY78562.1"/>
    <property type="molecule type" value="Genomic_DNA"/>
</dbReference>
<proteinExistence type="predicted"/>
<evidence type="ECO:0000256" key="1">
    <source>
        <dbReference type="SAM" id="MobiDB-lite"/>
    </source>
</evidence>
<dbReference type="SUPFAM" id="SSF50494">
    <property type="entry name" value="Trypsin-like serine proteases"/>
    <property type="match status" value="1"/>
</dbReference>
<dbReference type="RefSeq" id="XP_040723443.1">
    <property type="nucleotide sequence ID" value="XM_040870665.1"/>
</dbReference>
<feature type="compositionally biased region" description="Acidic residues" evidence="1">
    <location>
        <begin position="338"/>
        <end position="378"/>
    </location>
</feature>
<name>A0A1Y2F3X3_PROLT</name>
<dbReference type="GeneID" id="63787264"/>
<dbReference type="InterPro" id="IPR009003">
    <property type="entry name" value="Peptidase_S1_PA"/>
</dbReference>
<dbReference type="AlphaFoldDB" id="A0A1Y2F3X3"/>
<reference evidence="2 3" key="1">
    <citation type="submission" date="2016-07" db="EMBL/GenBank/DDBJ databases">
        <title>Pervasive Adenine N6-methylation of Active Genes in Fungi.</title>
        <authorList>
            <consortium name="DOE Joint Genome Institute"/>
            <person name="Mondo S.J."/>
            <person name="Dannebaum R.O."/>
            <person name="Kuo R.C."/>
            <person name="Labutti K."/>
            <person name="Haridas S."/>
            <person name="Kuo A."/>
            <person name="Salamov A."/>
            <person name="Ahrendt S.R."/>
            <person name="Lipzen A."/>
            <person name="Sullivan W."/>
            <person name="Andreopoulos W.B."/>
            <person name="Clum A."/>
            <person name="Lindquist E."/>
            <person name="Daum C."/>
            <person name="Ramamoorthy G.K."/>
            <person name="Gryganskyi A."/>
            <person name="Culley D."/>
            <person name="Magnuson J.K."/>
            <person name="James T.Y."/>
            <person name="O'Malley M.A."/>
            <person name="Stajich J.E."/>
            <person name="Spatafora J.W."/>
            <person name="Visel A."/>
            <person name="Grigoriev I.V."/>
        </authorList>
    </citation>
    <scope>NUCLEOTIDE SEQUENCE [LARGE SCALE GENOMIC DNA]</scope>
    <source>
        <strain evidence="2 3">12-1054</strain>
    </source>
</reference>
<protein>
    <submittedName>
        <fullName evidence="2">Uncharacterized protein</fullName>
    </submittedName>
</protein>
<evidence type="ECO:0000313" key="2">
    <source>
        <dbReference type="EMBL" id="ORY78562.1"/>
    </source>
</evidence>
<evidence type="ECO:0000313" key="3">
    <source>
        <dbReference type="Proteomes" id="UP000193685"/>
    </source>
</evidence>
<organism evidence="2 3">
    <name type="scientific">Protomyces lactucae-debilis</name>
    <dbReference type="NCBI Taxonomy" id="2754530"/>
    <lineage>
        <taxon>Eukaryota</taxon>
        <taxon>Fungi</taxon>
        <taxon>Dikarya</taxon>
        <taxon>Ascomycota</taxon>
        <taxon>Taphrinomycotina</taxon>
        <taxon>Taphrinomycetes</taxon>
        <taxon>Taphrinales</taxon>
        <taxon>Protomycetaceae</taxon>
        <taxon>Protomyces</taxon>
    </lineage>
</organism>
<dbReference type="OrthoDB" id="5424209at2759"/>
<feature type="compositionally biased region" description="Basic and acidic residues" evidence="1">
    <location>
        <begin position="328"/>
        <end position="337"/>
    </location>
</feature>
<keyword evidence="3" id="KW-1185">Reference proteome</keyword>
<accession>A0A1Y2F3X3</accession>
<feature type="region of interest" description="Disordered" evidence="1">
    <location>
        <begin position="303"/>
        <end position="378"/>
    </location>
</feature>